<evidence type="ECO:0008006" key="4">
    <source>
        <dbReference type="Google" id="ProtNLM"/>
    </source>
</evidence>
<name>W9Y8J3_9EURO</name>
<gene>
    <name evidence="2" type="ORF">A1O3_02241</name>
</gene>
<comment type="caution">
    <text evidence="2">The sequence shown here is derived from an EMBL/GenBank/DDBJ whole genome shotgun (WGS) entry which is preliminary data.</text>
</comment>
<dbReference type="HOGENOM" id="CLU_750046_0_0_1"/>
<dbReference type="Proteomes" id="UP000019478">
    <property type="component" value="Unassembled WGS sequence"/>
</dbReference>
<keyword evidence="1" id="KW-0732">Signal</keyword>
<dbReference type="GeneID" id="19166374"/>
<dbReference type="RefSeq" id="XP_007730574.1">
    <property type="nucleotide sequence ID" value="XM_007732384.1"/>
</dbReference>
<feature type="chain" id="PRO_5004934984" description="Transcription factor domain-containing protein" evidence="1">
    <location>
        <begin position="25"/>
        <end position="369"/>
    </location>
</feature>
<evidence type="ECO:0000313" key="2">
    <source>
        <dbReference type="EMBL" id="EXJ89177.1"/>
    </source>
</evidence>
<dbReference type="AlphaFoldDB" id="W9Y8J3"/>
<dbReference type="EMBL" id="AMGY01000002">
    <property type="protein sequence ID" value="EXJ89177.1"/>
    <property type="molecule type" value="Genomic_DNA"/>
</dbReference>
<evidence type="ECO:0000256" key="1">
    <source>
        <dbReference type="SAM" id="SignalP"/>
    </source>
</evidence>
<accession>W9Y8J3</accession>
<dbReference type="eggNOG" id="ENOG502RP4B">
    <property type="taxonomic scope" value="Eukaryota"/>
</dbReference>
<evidence type="ECO:0000313" key="3">
    <source>
        <dbReference type="Proteomes" id="UP000019478"/>
    </source>
</evidence>
<feature type="signal peptide" evidence="1">
    <location>
        <begin position="1"/>
        <end position="24"/>
    </location>
</feature>
<proteinExistence type="predicted"/>
<reference evidence="2 3" key="1">
    <citation type="submission" date="2013-03" db="EMBL/GenBank/DDBJ databases">
        <title>The Genome Sequence of Capronia epimyces CBS 606.96.</title>
        <authorList>
            <consortium name="The Broad Institute Genomics Platform"/>
            <person name="Cuomo C."/>
            <person name="de Hoog S."/>
            <person name="Gorbushina A."/>
            <person name="Walker B."/>
            <person name="Young S.K."/>
            <person name="Zeng Q."/>
            <person name="Gargeya S."/>
            <person name="Fitzgerald M."/>
            <person name="Haas B."/>
            <person name="Abouelleil A."/>
            <person name="Allen A.W."/>
            <person name="Alvarado L."/>
            <person name="Arachchi H.M."/>
            <person name="Berlin A.M."/>
            <person name="Chapman S.B."/>
            <person name="Gainer-Dewar J."/>
            <person name="Goldberg J."/>
            <person name="Griggs A."/>
            <person name="Gujja S."/>
            <person name="Hansen M."/>
            <person name="Howarth C."/>
            <person name="Imamovic A."/>
            <person name="Ireland A."/>
            <person name="Larimer J."/>
            <person name="McCowan C."/>
            <person name="Murphy C."/>
            <person name="Pearson M."/>
            <person name="Poon T.W."/>
            <person name="Priest M."/>
            <person name="Roberts A."/>
            <person name="Saif S."/>
            <person name="Shea T."/>
            <person name="Sisk P."/>
            <person name="Sykes S."/>
            <person name="Wortman J."/>
            <person name="Nusbaum C."/>
            <person name="Birren B."/>
        </authorList>
    </citation>
    <scope>NUCLEOTIDE SEQUENCE [LARGE SCALE GENOMIC DNA]</scope>
    <source>
        <strain evidence="2 3">CBS 606.96</strain>
    </source>
</reference>
<dbReference type="OrthoDB" id="3502590at2759"/>
<keyword evidence="3" id="KW-1185">Reference proteome</keyword>
<protein>
    <recommendedName>
        <fullName evidence="4">Transcription factor domain-containing protein</fullName>
    </recommendedName>
</protein>
<sequence length="369" mass="41933">MGVVATNQIVLMWLLLVIESQIVSFQPTRKDRQLSILVRRSHTYNLMNRRLGNPETSCLDDFILAVAIAGSCERRMGNSRGADHHIAAVKKLLDLRGGHKAVREIAYPTGLMIVNILVENDIRCFFTCRAGLMLQLSDLVQKLLKIQTWNTDIRSRSNHTSLKELRHHDRSDIMAERDVLVTNYSSRRSRAFDKRSALFHYVAIPPEELEEDQCRFYLGILFAINTTLWAFRDSENTSIAYLQGLTNAVELSAPANFVLRAGGSKLPSLLMLLMIAHHAVAREERNSSTNTVFEVEKVFEFVNMIMMASSESRRSILTAMSSWLTAGISSLEDLCYLSPTRLHLLEEEVEDQWLSDHKVQLGARSDVWP</sequence>
<organism evidence="2 3">
    <name type="scientific">Capronia epimyces CBS 606.96</name>
    <dbReference type="NCBI Taxonomy" id="1182542"/>
    <lineage>
        <taxon>Eukaryota</taxon>
        <taxon>Fungi</taxon>
        <taxon>Dikarya</taxon>
        <taxon>Ascomycota</taxon>
        <taxon>Pezizomycotina</taxon>
        <taxon>Eurotiomycetes</taxon>
        <taxon>Chaetothyriomycetidae</taxon>
        <taxon>Chaetothyriales</taxon>
        <taxon>Herpotrichiellaceae</taxon>
        <taxon>Capronia</taxon>
    </lineage>
</organism>